<dbReference type="Pfam" id="PF19698">
    <property type="entry name" value="DUF6197"/>
    <property type="match status" value="1"/>
</dbReference>
<evidence type="ECO:0000313" key="1">
    <source>
        <dbReference type="EMBL" id="UTC28860.1"/>
    </source>
</evidence>
<keyword evidence="2" id="KW-1185">Reference proteome</keyword>
<accession>A0A9E7N4E9</accession>
<dbReference type="Proteomes" id="UP001056634">
    <property type="component" value="Segment"/>
</dbReference>
<protein>
    <submittedName>
        <fullName evidence="1">Uncharacterized protein</fullName>
    </submittedName>
</protein>
<proteinExistence type="predicted"/>
<evidence type="ECO:0000313" key="2">
    <source>
        <dbReference type="Proteomes" id="UP001056634"/>
    </source>
</evidence>
<name>A0A9E7N4E9_9CAUD</name>
<gene>
    <name evidence="1" type="ORF">MARCHEWKA_03480</name>
</gene>
<reference evidence="1" key="1">
    <citation type="submission" date="2022-04" db="EMBL/GenBank/DDBJ databases">
        <authorList>
            <person name="Friedrich I."/>
            <person name="Schneider D."/>
            <person name="Poehlein A."/>
            <person name="Hertel R."/>
            <person name="Daniel R."/>
        </authorList>
    </citation>
    <scope>NUCLEOTIDE SEQUENCE</scope>
</reference>
<dbReference type="EMBL" id="ON529851">
    <property type="protein sequence ID" value="UTC28860.1"/>
    <property type="molecule type" value="Genomic_DNA"/>
</dbReference>
<organism evidence="1 2">
    <name type="scientific">Brevundimonas phage vB_BpoS-Marchewka</name>
    <dbReference type="NCBI Taxonomy" id="2948604"/>
    <lineage>
        <taxon>Viruses</taxon>
        <taxon>Duplodnaviria</taxon>
        <taxon>Heunggongvirae</taxon>
        <taxon>Uroviricota</taxon>
        <taxon>Caudoviricetes</taxon>
        <taxon>Jeanschmidtviridae</taxon>
        <taxon>Marchewkavirus</taxon>
        <taxon>Marchewkavirus marchewka</taxon>
    </lineage>
</organism>
<sequence length="98" mass="10567">MSVFAAALDIVETHGWRRITETRGALQTNVTLHEAVGLARRRLGGDLTAAALMERLEALLEGPALDTWHDAPERAAADIAALLRRATRAAMDTLEPAP</sequence>
<dbReference type="InterPro" id="IPR045677">
    <property type="entry name" value="DUF6197"/>
</dbReference>